<feature type="transmembrane region" description="Helical" evidence="1">
    <location>
        <begin position="58"/>
        <end position="86"/>
    </location>
</feature>
<keyword evidence="1" id="KW-1133">Transmembrane helix</keyword>
<proteinExistence type="predicted"/>
<dbReference type="EMBL" id="UGPL01000006">
    <property type="protein sequence ID" value="STY66938.1"/>
    <property type="molecule type" value="Genomic_DNA"/>
</dbReference>
<accession>A0A378NFX9</accession>
<dbReference type="Proteomes" id="UP000254031">
    <property type="component" value="Unassembled WGS sequence"/>
</dbReference>
<feature type="transmembrane region" description="Helical" evidence="1">
    <location>
        <begin position="20"/>
        <end position="38"/>
    </location>
</feature>
<dbReference type="RefSeq" id="WP_006250988.1">
    <property type="nucleotide sequence ID" value="NZ_CP017484.1"/>
</dbReference>
<evidence type="ECO:0000256" key="1">
    <source>
        <dbReference type="SAM" id="Phobius"/>
    </source>
</evidence>
<evidence type="ECO:0000313" key="3">
    <source>
        <dbReference type="EMBL" id="STY67334.1"/>
    </source>
</evidence>
<dbReference type="EMBL" id="UGPL01000006">
    <property type="protein sequence ID" value="STY67334.1"/>
    <property type="molecule type" value="Genomic_DNA"/>
</dbReference>
<sequence>MWEVLIPSIFSIIKEHFDNIVMRITTWFLSFIICWLYIPIDIQDHLLANALPGLPTYTLLYIFYLVAATAFWQMFILCLDVFALIINKIIKSPAMDQQTNRVDVDNK</sequence>
<reference evidence="3 4" key="1">
    <citation type="submission" date="2018-06" db="EMBL/GenBank/DDBJ databases">
        <authorList>
            <consortium name="Pathogen Informatics"/>
            <person name="Doyle S."/>
        </authorList>
    </citation>
    <scope>NUCLEOTIDE SEQUENCE [LARGE SCALE GENOMIC DNA]</scope>
    <source>
        <strain evidence="3 4">NCTC9380</strain>
    </source>
</reference>
<evidence type="ECO:0000313" key="4">
    <source>
        <dbReference type="Proteomes" id="UP000254031"/>
    </source>
</evidence>
<organism evidence="3 4">
    <name type="scientific">Mannheimia haemolytica</name>
    <name type="common">Pasteurella haemolytica</name>
    <dbReference type="NCBI Taxonomy" id="75985"/>
    <lineage>
        <taxon>Bacteria</taxon>
        <taxon>Pseudomonadati</taxon>
        <taxon>Pseudomonadota</taxon>
        <taxon>Gammaproteobacteria</taxon>
        <taxon>Pasteurellales</taxon>
        <taxon>Pasteurellaceae</taxon>
        <taxon>Mannheimia</taxon>
    </lineage>
</organism>
<protein>
    <submittedName>
        <fullName evidence="3">Uncharacterized protein</fullName>
    </submittedName>
</protein>
<keyword evidence="1" id="KW-0472">Membrane</keyword>
<dbReference type="AlphaFoldDB" id="A0A378NFX9"/>
<keyword evidence="1" id="KW-0812">Transmembrane</keyword>
<name>A0A378NFX9_MANHA</name>
<gene>
    <name evidence="2" type="ORF">NCTC9380_02270</name>
    <name evidence="3" type="ORF">NCTC9380_02687</name>
</gene>
<evidence type="ECO:0000313" key="2">
    <source>
        <dbReference type="EMBL" id="STY66938.1"/>
    </source>
</evidence>